<evidence type="ECO:0000313" key="2">
    <source>
        <dbReference type="EMBL" id="CAI9161685.1"/>
    </source>
</evidence>
<sequence length="137" mass="15135">MGFFRLQKRNQSLSLHSPPRSPVIILPSSSSFPPPPSLPGGSSSPGLSDVSLPEHSIQNPSSFRCNFRQVSLSPLSKKPHSRYPVPINFLHRIYHTLKFLLFSVYPPWSLAQSLLSCLALCEPMGYSPRGSSVYGIL</sequence>
<protein>
    <submittedName>
        <fullName evidence="2">Uncharacterized protein</fullName>
    </submittedName>
</protein>
<keyword evidence="3" id="KW-1185">Reference proteome</keyword>
<feature type="compositionally biased region" description="Low complexity" evidence="1">
    <location>
        <begin position="22"/>
        <end position="31"/>
    </location>
</feature>
<feature type="region of interest" description="Disordered" evidence="1">
    <location>
        <begin position="1"/>
        <end position="59"/>
    </location>
</feature>
<feature type="compositionally biased region" description="Low complexity" evidence="1">
    <location>
        <begin position="39"/>
        <end position="53"/>
    </location>
</feature>
<reference evidence="2" key="1">
    <citation type="submission" date="2023-04" db="EMBL/GenBank/DDBJ databases">
        <authorList>
            <consortium name="ELIXIR-Norway"/>
        </authorList>
    </citation>
    <scope>NUCLEOTIDE SEQUENCE [LARGE SCALE GENOMIC DNA]</scope>
</reference>
<evidence type="ECO:0000313" key="3">
    <source>
        <dbReference type="Proteomes" id="UP001176941"/>
    </source>
</evidence>
<organism evidence="2 3">
    <name type="scientific">Rangifer tarandus platyrhynchus</name>
    <name type="common">Svalbard reindeer</name>
    <dbReference type="NCBI Taxonomy" id="3082113"/>
    <lineage>
        <taxon>Eukaryota</taxon>
        <taxon>Metazoa</taxon>
        <taxon>Chordata</taxon>
        <taxon>Craniata</taxon>
        <taxon>Vertebrata</taxon>
        <taxon>Euteleostomi</taxon>
        <taxon>Mammalia</taxon>
        <taxon>Eutheria</taxon>
        <taxon>Laurasiatheria</taxon>
        <taxon>Artiodactyla</taxon>
        <taxon>Ruminantia</taxon>
        <taxon>Pecora</taxon>
        <taxon>Cervidae</taxon>
        <taxon>Odocoileinae</taxon>
        <taxon>Rangifer</taxon>
    </lineage>
</organism>
<accession>A0ABN8YJD8</accession>
<evidence type="ECO:0000256" key="1">
    <source>
        <dbReference type="SAM" id="MobiDB-lite"/>
    </source>
</evidence>
<dbReference type="EMBL" id="OX459956">
    <property type="protein sequence ID" value="CAI9161685.1"/>
    <property type="molecule type" value="Genomic_DNA"/>
</dbReference>
<name>A0ABN8YJD8_RANTA</name>
<proteinExistence type="predicted"/>
<dbReference type="Proteomes" id="UP001176941">
    <property type="component" value="Chromosome 20"/>
</dbReference>
<gene>
    <name evidence="2" type="ORF">MRATA1EN1_LOCUS10647</name>
</gene>